<dbReference type="PROSITE" id="PS00455">
    <property type="entry name" value="AMP_BINDING"/>
    <property type="match status" value="1"/>
</dbReference>
<organism evidence="4 5">
    <name type="scientific">Nocardioides imazamoxiresistens</name>
    <dbReference type="NCBI Taxonomy" id="3231893"/>
    <lineage>
        <taxon>Bacteria</taxon>
        <taxon>Bacillati</taxon>
        <taxon>Actinomycetota</taxon>
        <taxon>Actinomycetes</taxon>
        <taxon>Propionibacteriales</taxon>
        <taxon>Nocardioidaceae</taxon>
        <taxon>Nocardioides</taxon>
    </lineage>
</organism>
<dbReference type="SUPFAM" id="SSF54427">
    <property type="entry name" value="NTF2-like"/>
    <property type="match status" value="1"/>
</dbReference>
<dbReference type="InterPro" id="IPR042099">
    <property type="entry name" value="ANL_N_sf"/>
</dbReference>
<protein>
    <submittedName>
        <fullName evidence="4">AMP-binding protein</fullName>
    </submittedName>
</protein>
<evidence type="ECO:0000259" key="2">
    <source>
        <dbReference type="Pfam" id="PF12680"/>
    </source>
</evidence>
<comment type="caution">
    <text evidence="4">The sequence shown here is derived from an EMBL/GenBank/DDBJ whole genome shotgun (WGS) entry which is preliminary data.</text>
</comment>
<dbReference type="InterPro" id="IPR037401">
    <property type="entry name" value="SnoaL-like"/>
</dbReference>
<evidence type="ECO:0000259" key="3">
    <source>
        <dbReference type="Pfam" id="PF13193"/>
    </source>
</evidence>
<evidence type="ECO:0000313" key="5">
    <source>
        <dbReference type="Proteomes" id="UP001268542"/>
    </source>
</evidence>
<dbReference type="InterPro" id="IPR000873">
    <property type="entry name" value="AMP-dep_synth/lig_dom"/>
</dbReference>
<sequence>MDILTAVTHWAQRRPDTPAVRDDDGELTWRELERAALREAAVLAGRGVAPGDRVGVVMANSRAFCVGVLATLAAGGVVVPLNHRLHPREMSDQLVDAGARLLLHDEAYASAAADAAVGPGAQLHRVTADGDAAGAEGGAEEGSLRVVRELDDVAAILYSSGTTGRPRGAAVTHRSIFAMAHDRIVNDAWGRHTVTYVPYPLAFSAGLLASWFATTVAGGLLVTDAAFDPGRALRRFEEDRITVFMAVPAVWQAIAVHPDIERTDVSSLDTVSAGGAMVTPELMATLRARGIRLSQGYGLTESSGVATALAPADVERKEGSVGRPMMLTESRIVAPDGSDCAVGEPGELWLRGPAVMAGYWKDGAPDPDSLVDGWLRTGDVATKDDEGYLAIVDRLKDMIITGGINVVPAEVERALEALPGVRECAVVGAPHERWGETPHAFVVADDPALTPVTISAALRERLAGFKIPTRIDVRTEPLPRSANGKVLRRRLRDEVSAPAPGPSVPSAASAVADVTALVERYFAAVNARDWEALRATLHPDVRIRQGDLLHADGVERVTRLYQAIVAQWDEHEDRPTRILVDGDRAAVEITFTGRRPDGTPVTFPAMDVITVRDGRVLHVSTWYDTEVVVPLVTGRVPDAVSS</sequence>
<evidence type="ECO:0000259" key="1">
    <source>
        <dbReference type="Pfam" id="PF00501"/>
    </source>
</evidence>
<dbReference type="InterPro" id="IPR025110">
    <property type="entry name" value="AMP-bd_C"/>
</dbReference>
<dbReference type="InterPro" id="IPR020845">
    <property type="entry name" value="AMP-binding_CS"/>
</dbReference>
<dbReference type="Pfam" id="PF12680">
    <property type="entry name" value="SnoaL_2"/>
    <property type="match status" value="1"/>
</dbReference>
<dbReference type="InterPro" id="IPR032710">
    <property type="entry name" value="NTF2-like_dom_sf"/>
</dbReference>
<feature type="domain" description="AMP-binding enzyme C-terminal" evidence="3">
    <location>
        <begin position="410"/>
        <end position="485"/>
    </location>
</feature>
<reference evidence="4 5" key="1">
    <citation type="submission" date="2023-08" db="EMBL/GenBank/DDBJ databases">
        <title>Nocardioides seae sp. nov., a bacterium isolated from a soil.</title>
        <authorList>
            <person name="Wang X."/>
        </authorList>
    </citation>
    <scope>NUCLEOTIDE SEQUENCE [LARGE SCALE GENOMIC DNA]</scope>
    <source>
        <strain evidence="4 5">YZH12</strain>
    </source>
</reference>
<evidence type="ECO:0000313" key="4">
    <source>
        <dbReference type="EMBL" id="MDT9591645.1"/>
    </source>
</evidence>
<proteinExistence type="predicted"/>
<keyword evidence="5" id="KW-1185">Reference proteome</keyword>
<dbReference type="SUPFAM" id="SSF56801">
    <property type="entry name" value="Acetyl-CoA synthetase-like"/>
    <property type="match status" value="1"/>
</dbReference>
<dbReference type="InterPro" id="IPR050237">
    <property type="entry name" value="ATP-dep_AMP-bd_enzyme"/>
</dbReference>
<dbReference type="RefSeq" id="WP_315731502.1">
    <property type="nucleotide sequence ID" value="NZ_JAVYII010000001.1"/>
</dbReference>
<gene>
    <name evidence="4" type="ORF">RDV89_01105</name>
</gene>
<feature type="domain" description="SnoaL-like" evidence="2">
    <location>
        <begin position="518"/>
        <end position="617"/>
    </location>
</feature>
<name>A0ABU3PS86_9ACTN</name>
<accession>A0ABU3PS86</accession>
<dbReference type="InterPro" id="IPR045851">
    <property type="entry name" value="AMP-bd_C_sf"/>
</dbReference>
<dbReference type="Gene3D" id="3.40.50.12780">
    <property type="entry name" value="N-terminal domain of ligase-like"/>
    <property type="match status" value="1"/>
</dbReference>
<dbReference type="Pfam" id="PF00501">
    <property type="entry name" value="AMP-binding"/>
    <property type="match status" value="1"/>
</dbReference>
<dbReference type="Pfam" id="PF13193">
    <property type="entry name" value="AMP-binding_C"/>
    <property type="match status" value="1"/>
</dbReference>
<dbReference type="EMBL" id="JAVYII010000001">
    <property type="protein sequence ID" value="MDT9591645.1"/>
    <property type="molecule type" value="Genomic_DNA"/>
</dbReference>
<dbReference type="PANTHER" id="PTHR43767">
    <property type="entry name" value="LONG-CHAIN-FATTY-ACID--COA LIGASE"/>
    <property type="match status" value="1"/>
</dbReference>
<dbReference type="Gene3D" id="3.30.300.30">
    <property type="match status" value="1"/>
</dbReference>
<feature type="domain" description="AMP-dependent synthetase/ligase" evidence="1">
    <location>
        <begin position="8"/>
        <end position="360"/>
    </location>
</feature>
<dbReference type="PANTHER" id="PTHR43767:SF1">
    <property type="entry name" value="NONRIBOSOMAL PEPTIDE SYNTHASE PES1 (EUROFUNG)-RELATED"/>
    <property type="match status" value="1"/>
</dbReference>
<dbReference type="Gene3D" id="3.10.450.50">
    <property type="match status" value="1"/>
</dbReference>
<dbReference type="Proteomes" id="UP001268542">
    <property type="component" value="Unassembled WGS sequence"/>
</dbReference>